<name>A0ABW6QAP3_9ACTN</name>
<evidence type="ECO:0000313" key="3">
    <source>
        <dbReference type="Proteomes" id="UP001601627"/>
    </source>
</evidence>
<feature type="transmembrane region" description="Helical" evidence="1">
    <location>
        <begin position="20"/>
        <end position="42"/>
    </location>
</feature>
<comment type="caution">
    <text evidence="2">The sequence shown here is derived from an EMBL/GenBank/DDBJ whole genome shotgun (WGS) entry which is preliminary data.</text>
</comment>
<feature type="transmembrane region" description="Helical" evidence="1">
    <location>
        <begin position="57"/>
        <end position="76"/>
    </location>
</feature>
<dbReference type="RefSeq" id="WP_388237401.1">
    <property type="nucleotide sequence ID" value="NZ_JBHVZQ010000022.1"/>
</dbReference>
<dbReference type="Proteomes" id="UP001601627">
    <property type="component" value="Unassembled WGS sequence"/>
</dbReference>
<evidence type="ECO:0000256" key="1">
    <source>
        <dbReference type="SAM" id="Phobius"/>
    </source>
</evidence>
<keyword evidence="1" id="KW-1133">Transmembrane helix</keyword>
<keyword evidence="3" id="KW-1185">Reference proteome</keyword>
<dbReference type="EMBL" id="JBHVZQ010000022">
    <property type="protein sequence ID" value="MFF1276288.1"/>
    <property type="molecule type" value="Genomic_DNA"/>
</dbReference>
<keyword evidence="1" id="KW-0472">Membrane</keyword>
<sequence>MTTAVASVRRGDGARPGQAVAGFLLALAVLGPLLTPGSWALFVTPDDARWAAAHDRWAVLLCAVPAVGAVCTVEPVRHIRSGRLRSPSGT</sequence>
<protein>
    <submittedName>
        <fullName evidence="2">Uncharacterized protein</fullName>
    </submittedName>
</protein>
<gene>
    <name evidence="2" type="ORF">ACFVZC_23260</name>
</gene>
<proteinExistence type="predicted"/>
<reference evidence="2 3" key="1">
    <citation type="submission" date="2024-09" db="EMBL/GenBank/DDBJ databases">
        <title>The Natural Products Discovery Center: Release of the First 8490 Sequenced Strains for Exploring Actinobacteria Biosynthetic Diversity.</title>
        <authorList>
            <person name="Kalkreuter E."/>
            <person name="Kautsar S.A."/>
            <person name="Yang D."/>
            <person name="Bader C.D."/>
            <person name="Teijaro C.N."/>
            <person name="Fluegel L."/>
            <person name="Davis C.M."/>
            <person name="Simpson J.R."/>
            <person name="Lauterbach L."/>
            <person name="Steele A.D."/>
            <person name="Gui C."/>
            <person name="Meng S."/>
            <person name="Li G."/>
            <person name="Viehrig K."/>
            <person name="Ye F."/>
            <person name="Su P."/>
            <person name="Kiefer A.F."/>
            <person name="Nichols A."/>
            <person name="Cepeda A.J."/>
            <person name="Yan W."/>
            <person name="Fan B."/>
            <person name="Jiang Y."/>
            <person name="Adhikari A."/>
            <person name="Zheng C.-J."/>
            <person name="Schuster L."/>
            <person name="Cowan T.M."/>
            <person name="Smanski M.J."/>
            <person name="Chevrette M.G."/>
            <person name="De Carvalho L.P.S."/>
            <person name="Shen B."/>
        </authorList>
    </citation>
    <scope>NUCLEOTIDE SEQUENCE [LARGE SCALE GENOMIC DNA]</scope>
    <source>
        <strain evidence="2 3">NPDC058328</strain>
    </source>
</reference>
<organism evidence="2 3">
    <name type="scientific">Streptomyces marokkonensis</name>
    <dbReference type="NCBI Taxonomy" id="324855"/>
    <lineage>
        <taxon>Bacteria</taxon>
        <taxon>Bacillati</taxon>
        <taxon>Actinomycetota</taxon>
        <taxon>Actinomycetes</taxon>
        <taxon>Kitasatosporales</taxon>
        <taxon>Streptomycetaceae</taxon>
        <taxon>Streptomyces</taxon>
    </lineage>
</organism>
<keyword evidence="1" id="KW-0812">Transmembrane</keyword>
<evidence type="ECO:0000313" key="2">
    <source>
        <dbReference type="EMBL" id="MFF1276288.1"/>
    </source>
</evidence>
<accession>A0ABW6QAP3</accession>